<dbReference type="SMART" id="SM00313">
    <property type="entry name" value="PXA"/>
    <property type="match status" value="1"/>
</dbReference>
<feature type="compositionally biased region" description="Polar residues" evidence="1">
    <location>
        <begin position="291"/>
        <end position="311"/>
    </location>
</feature>
<evidence type="ECO:0000256" key="1">
    <source>
        <dbReference type="SAM" id="MobiDB-lite"/>
    </source>
</evidence>
<dbReference type="Proteomes" id="UP001212411">
    <property type="component" value="Chromosome 1"/>
</dbReference>
<feature type="region of interest" description="Disordered" evidence="1">
    <location>
        <begin position="407"/>
        <end position="436"/>
    </location>
</feature>
<accession>A0AAE9WA88</accession>
<dbReference type="GeneID" id="80875451"/>
<evidence type="ECO:0000256" key="2">
    <source>
        <dbReference type="SAM" id="Phobius"/>
    </source>
</evidence>
<dbReference type="PROSITE" id="PS51207">
    <property type="entry name" value="PXA"/>
    <property type="match status" value="1"/>
</dbReference>
<organism evidence="4 5">
    <name type="scientific">Schizosaccharomyces osmophilus</name>
    <dbReference type="NCBI Taxonomy" id="2545709"/>
    <lineage>
        <taxon>Eukaryota</taxon>
        <taxon>Fungi</taxon>
        <taxon>Dikarya</taxon>
        <taxon>Ascomycota</taxon>
        <taxon>Taphrinomycotina</taxon>
        <taxon>Schizosaccharomycetes</taxon>
        <taxon>Schizosaccharomycetales</taxon>
        <taxon>Schizosaccharomycetaceae</taxon>
        <taxon>Schizosaccharomyces</taxon>
    </lineage>
</organism>
<feature type="domain" description="PXA" evidence="3">
    <location>
        <begin position="1"/>
        <end position="174"/>
    </location>
</feature>
<keyword evidence="2" id="KW-0812">Transmembrane</keyword>
<feature type="compositionally biased region" description="Basic and acidic residues" evidence="1">
    <location>
        <begin position="328"/>
        <end position="344"/>
    </location>
</feature>
<dbReference type="EMBL" id="CP115611">
    <property type="protein sequence ID" value="WBW71691.1"/>
    <property type="molecule type" value="Genomic_DNA"/>
</dbReference>
<dbReference type="GO" id="GO:0035091">
    <property type="term" value="F:phosphatidylinositol binding"/>
    <property type="evidence" value="ECO:0007669"/>
    <property type="project" value="TreeGrafter"/>
</dbReference>
<keyword evidence="5" id="KW-1185">Reference proteome</keyword>
<evidence type="ECO:0000313" key="5">
    <source>
        <dbReference type="Proteomes" id="UP001212411"/>
    </source>
</evidence>
<evidence type="ECO:0000259" key="3">
    <source>
        <dbReference type="PROSITE" id="PS51207"/>
    </source>
</evidence>
<keyword evidence="2" id="KW-0472">Membrane</keyword>
<feature type="region of interest" description="Disordered" evidence="1">
    <location>
        <begin position="290"/>
        <end position="355"/>
    </location>
</feature>
<keyword evidence="2" id="KW-1133">Transmembrane helix</keyword>
<dbReference type="RefSeq" id="XP_056035934.1">
    <property type="nucleotide sequence ID" value="XM_056180762.1"/>
</dbReference>
<dbReference type="PANTHER" id="PTHR22775:SF3">
    <property type="entry name" value="SORTING NEXIN-13"/>
    <property type="match status" value="1"/>
</dbReference>
<gene>
    <name evidence="4" type="primary">pxa1</name>
    <name evidence="4" type="ORF">SOMG_01969</name>
</gene>
<name>A0AAE9WA88_9SCHI</name>
<protein>
    <submittedName>
        <fullName evidence="4">PXA domain protein Pxa1</fullName>
    </submittedName>
</protein>
<dbReference type="AlphaFoldDB" id="A0AAE9WA88"/>
<dbReference type="Pfam" id="PF02194">
    <property type="entry name" value="PXA"/>
    <property type="match status" value="1"/>
</dbReference>
<dbReference type="KEGG" id="som:SOMG_01969"/>
<dbReference type="PANTHER" id="PTHR22775">
    <property type="entry name" value="SORTING NEXIN"/>
    <property type="match status" value="1"/>
</dbReference>
<proteinExistence type="predicted"/>
<sequence length="500" mass="57501">MSKLSVLLDPIFSKILEKYVYSWYYLISKDTLFPSQCEQVSNSVIYELEKRLSRQDLTNILFHEIPFLLTEHVKNVEEAQQRTVIPQGQILNVDRIYHNLHPHIALDREENELIYCRLIMEDICRHLLPAVNAKSEIEYVILREALATQVYKAIQNFSDHEKMYEGILLLSNALLRPSTSSWVLSLKRFCCWVLRAIKIISTTRTLPYYSTSWFRFYFQLFTKQVSQIPFDETKRLVFTTLFYPWIVLLSTFFCGILTCFFIATELYDKGAPERWSTFVLNEISEAEKNGASAQHISPTTGTDYRRQSQPSIAKVSRSQRRQSGASKSLHELSTKYIRHEDSKHQQSTLSPERRKPSLFMDTISPDNNASIALSTVTSTPVFSTSPSQSSTTTRHNLLSLVPTHLQSMSKENMSPKTKRNRTLSTPADTHKRDPSSSMNIMISKQAALEAYAKLPLLPALVAPAKLASLVDSDYRNKHIFYSLLNTLTVVMFPETRNEEL</sequence>
<feature type="transmembrane region" description="Helical" evidence="2">
    <location>
        <begin position="242"/>
        <end position="264"/>
    </location>
</feature>
<dbReference type="InterPro" id="IPR003114">
    <property type="entry name" value="Phox_assoc"/>
</dbReference>
<reference evidence="4 5" key="1">
    <citation type="journal article" date="2023" name="G3 (Bethesda)">
        <title>A high-quality reference genome for the fission yeast Schizosaccharomyces osmophilus.</title>
        <authorList>
            <person name="Jia G.S."/>
            <person name="Zhang W.C."/>
            <person name="Liang Y."/>
            <person name="Liu X.H."/>
            <person name="Rhind N."/>
            <person name="Pidoux A."/>
            <person name="Brysch-Herzberg M."/>
            <person name="Du L.L."/>
        </authorList>
    </citation>
    <scope>NUCLEOTIDE SEQUENCE [LARGE SCALE GENOMIC DNA]</scope>
    <source>
        <strain evidence="4 5">CBS 15793</strain>
    </source>
</reference>
<evidence type="ECO:0000313" key="4">
    <source>
        <dbReference type="EMBL" id="WBW71691.1"/>
    </source>
</evidence>